<accession>A0A388KWV2</accession>
<dbReference type="Proteomes" id="UP000265515">
    <property type="component" value="Unassembled WGS sequence"/>
</dbReference>
<organism evidence="2 3">
    <name type="scientific">Chara braunii</name>
    <name type="common">Braun's stonewort</name>
    <dbReference type="NCBI Taxonomy" id="69332"/>
    <lineage>
        <taxon>Eukaryota</taxon>
        <taxon>Viridiplantae</taxon>
        <taxon>Streptophyta</taxon>
        <taxon>Charophyceae</taxon>
        <taxon>Charales</taxon>
        <taxon>Characeae</taxon>
        <taxon>Chara</taxon>
    </lineage>
</organism>
<dbReference type="Gramene" id="GBG74488">
    <property type="protein sequence ID" value="GBG74488"/>
    <property type="gene ID" value="CBR_g18898"/>
</dbReference>
<gene>
    <name evidence="2" type="ORF">CBR_g18898</name>
</gene>
<feature type="compositionally biased region" description="Basic residues" evidence="1">
    <location>
        <begin position="46"/>
        <end position="59"/>
    </location>
</feature>
<feature type="compositionally biased region" description="Basic and acidic residues" evidence="1">
    <location>
        <begin position="1"/>
        <end position="19"/>
    </location>
</feature>
<keyword evidence="3" id="KW-1185">Reference proteome</keyword>
<evidence type="ECO:0000256" key="1">
    <source>
        <dbReference type="SAM" id="MobiDB-lite"/>
    </source>
</evidence>
<dbReference type="EMBL" id="BFEA01000204">
    <property type="protein sequence ID" value="GBG74488.1"/>
    <property type="molecule type" value="Genomic_DNA"/>
</dbReference>
<evidence type="ECO:0000313" key="2">
    <source>
        <dbReference type="EMBL" id="GBG74488.1"/>
    </source>
</evidence>
<sequence length="134" mass="14895">MRTDVERDDGGDTSAHGEDVAEEFCTDDDDESEEDDEAAAKEMTSKGRKKKASKSCGRSKVREEQEGADAEGGGHWGRDHAPEMAFGRIARPRPVQKGPRRSYGEPRQELRTYEDEDRETERDSEADGPAGGYE</sequence>
<name>A0A388KWV2_CHABU</name>
<evidence type="ECO:0000313" key="3">
    <source>
        <dbReference type="Proteomes" id="UP000265515"/>
    </source>
</evidence>
<feature type="compositionally biased region" description="Basic and acidic residues" evidence="1">
    <location>
        <begin position="102"/>
        <end position="125"/>
    </location>
</feature>
<proteinExistence type="predicted"/>
<protein>
    <submittedName>
        <fullName evidence="2">Uncharacterized protein</fullName>
    </submittedName>
</protein>
<feature type="compositionally biased region" description="Acidic residues" evidence="1">
    <location>
        <begin position="20"/>
        <end position="37"/>
    </location>
</feature>
<comment type="caution">
    <text evidence="2">The sequence shown here is derived from an EMBL/GenBank/DDBJ whole genome shotgun (WGS) entry which is preliminary data.</text>
</comment>
<dbReference type="AlphaFoldDB" id="A0A388KWV2"/>
<feature type="region of interest" description="Disordered" evidence="1">
    <location>
        <begin position="1"/>
        <end position="134"/>
    </location>
</feature>
<reference evidence="2 3" key="1">
    <citation type="journal article" date="2018" name="Cell">
        <title>The Chara Genome: Secondary Complexity and Implications for Plant Terrestrialization.</title>
        <authorList>
            <person name="Nishiyama T."/>
            <person name="Sakayama H."/>
            <person name="Vries J.D."/>
            <person name="Buschmann H."/>
            <person name="Saint-Marcoux D."/>
            <person name="Ullrich K.K."/>
            <person name="Haas F.B."/>
            <person name="Vanderstraeten L."/>
            <person name="Becker D."/>
            <person name="Lang D."/>
            <person name="Vosolsobe S."/>
            <person name="Rombauts S."/>
            <person name="Wilhelmsson P.K.I."/>
            <person name="Janitza P."/>
            <person name="Kern R."/>
            <person name="Heyl A."/>
            <person name="Rumpler F."/>
            <person name="Villalobos L.I.A.C."/>
            <person name="Clay J.M."/>
            <person name="Skokan R."/>
            <person name="Toyoda A."/>
            <person name="Suzuki Y."/>
            <person name="Kagoshima H."/>
            <person name="Schijlen E."/>
            <person name="Tajeshwar N."/>
            <person name="Catarino B."/>
            <person name="Hetherington A.J."/>
            <person name="Saltykova A."/>
            <person name="Bonnot C."/>
            <person name="Breuninger H."/>
            <person name="Symeonidi A."/>
            <person name="Radhakrishnan G.V."/>
            <person name="Van Nieuwerburgh F."/>
            <person name="Deforce D."/>
            <person name="Chang C."/>
            <person name="Karol K.G."/>
            <person name="Hedrich R."/>
            <person name="Ulvskov P."/>
            <person name="Glockner G."/>
            <person name="Delwiche C.F."/>
            <person name="Petrasek J."/>
            <person name="Van de Peer Y."/>
            <person name="Friml J."/>
            <person name="Beilby M."/>
            <person name="Dolan L."/>
            <person name="Kohara Y."/>
            <person name="Sugano S."/>
            <person name="Fujiyama A."/>
            <person name="Delaux P.-M."/>
            <person name="Quint M."/>
            <person name="TheiBen G."/>
            <person name="Hagemann M."/>
            <person name="Harholt J."/>
            <person name="Dunand C."/>
            <person name="Zachgo S."/>
            <person name="Langdale J."/>
            <person name="Maumus F."/>
            <person name="Straeten D.V.D."/>
            <person name="Gould S.B."/>
            <person name="Rensing S.A."/>
        </authorList>
    </citation>
    <scope>NUCLEOTIDE SEQUENCE [LARGE SCALE GENOMIC DNA]</scope>
    <source>
        <strain evidence="2 3">S276</strain>
    </source>
</reference>